<accession>A0AC34QBP8</accession>
<evidence type="ECO:0000313" key="2">
    <source>
        <dbReference type="WBParaSite" id="JU765_v2.g14870.t1"/>
    </source>
</evidence>
<sequence length="438" mass="50051">MKAEAELMKPCASSSECCQVCFCPTNASSHFGAISCLACAAFFRRTVSLEIQFKCTSQQNCRIYYEQRILCKACRYERCISAGMKPQCVQKRKIIAKGSIKQESRSTTPAEIPEYVEQKSVSESFRASESTQPFGQCWSVSPQSSVSSVINDPKPSDQLSPMNYSMNKSQLRFGDIRSVDLLKHFVDEEKTTTARRKVMFSNSPLNVLNNCVGVIPFSHEDLSPFTVKSHNIHMRFDHLLSYEYCKNLPGFADLSSDDKTTVFRYVVMSFCALDIAFLTSQMKMTERGLIVYTNATYSSVLDLSTGWDNEDEITSAEKEKLILPLNRHFFFELIKPMTEINLDQTEYAALKALTLWRTCYFELSPSAKVLAKEHEYGIIRGLHEYYKGRADGPERMGAVILFIGNIFEMYQLIIESYKKIELFNLINIDMFVRELLQF</sequence>
<proteinExistence type="predicted"/>
<dbReference type="Proteomes" id="UP000887576">
    <property type="component" value="Unplaced"/>
</dbReference>
<dbReference type="WBParaSite" id="JU765_v2.g14870.t1">
    <property type="protein sequence ID" value="JU765_v2.g14870.t1"/>
    <property type="gene ID" value="JU765_v2.g14870"/>
</dbReference>
<name>A0AC34QBP8_9BILA</name>
<organism evidence="1 2">
    <name type="scientific">Panagrolaimus sp. JU765</name>
    <dbReference type="NCBI Taxonomy" id="591449"/>
    <lineage>
        <taxon>Eukaryota</taxon>
        <taxon>Metazoa</taxon>
        <taxon>Ecdysozoa</taxon>
        <taxon>Nematoda</taxon>
        <taxon>Chromadorea</taxon>
        <taxon>Rhabditida</taxon>
        <taxon>Tylenchina</taxon>
        <taxon>Panagrolaimomorpha</taxon>
        <taxon>Panagrolaimoidea</taxon>
        <taxon>Panagrolaimidae</taxon>
        <taxon>Panagrolaimus</taxon>
    </lineage>
</organism>
<reference evidence="2" key="1">
    <citation type="submission" date="2022-11" db="UniProtKB">
        <authorList>
            <consortium name="WormBaseParasite"/>
        </authorList>
    </citation>
    <scope>IDENTIFICATION</scope>
</reference>
<protein>
    <submittedName>
        <fullName evidence="2">Uncharacterized protein</fullName>
    </submittedName>
</protein>
<evidence type="ECO:0000313" key="1">
    <source>
        <dbReference type="Proteomes" id="UP000887576"/>
    </source>
</evidence>